<keyword evidence="3" id="KW-1185">Reference proteome</keyword>
<dbReference type="EMBL" id="MU839829">
    <property type="protein sequence ID" value="KAK1758739.1"/>
    <property type="molecule type" value="Genomic_DNA"/>
</dbReference>
<evidence type="ECO:0008006" key="4">
    <source>
        <dbReference type="Google" id="ProtNLM"/>
    </source>
</evidence>
<dbReference type="Proteomes" id="UP001239445">
    <property type="component" value="Unassembled WGS sequence"/>
</dbReference>
<reference evidence="2" key="1">
    <citation type="submission" date="2023-06" db="EMBL/GenBank/DDBJ databases">
        <title>Genome-scale phylogeny and comparative genomics of the fungal order Sordariales.</title>
        <authorList>
            <consortium name="Lawrence Berkeley National Laboratory"/>
            <person name="Hensen N."/>
            <person name="Bonometti L."/>
            <person name="Westerberg I."/>
            <person name="Brannstrom I.O."/>
            <person name="Guillou S."/>
            <person name="Cros-Aarteil S."/>
            <person name="Calhoun S."/>
            <person name="Haridas S."/>
            <person name="Kuo A."/>
            <person name="Mondo S."/>
            <person name="Pangilinan J."/>
            <person name="Riley R."/>
            <person name="Labutti K."/>
            <person name="Andreopoulos B."/>
            <person name="Lipzen A."/>
            <person name="Chen C."/>
            <person name="Yanf M."/>
            <person name="Daum C."/>
            <person name="Ng V."/>
            <person name="Clum A."/>
            <person name="Steindorff A."/>
            <person name="Ohm R."/>
            <person name="Martin F."/>
            <person name="Silar P."/>
            <person name="Natvig D."/>
            <person name="Lalanne C."/>
            <person name="Gautier V."/>
            <person name="Ament-Velasquez S.L."/>
            <person name="Kruys A."/>
            <person name="Hutchinson M.I."/>
            <person name="Powell A.J."/>
            <person name="Barry K."/>
            <person name="Miller A.N."/>
            <person name="Grigoriev I.V."/>
            <person name="Debuchy R."/>
            <person name="Gladieux P."/>
            <person name="Thoren M.H."/>
            <person name="Johannesson H."/>
        </authorList>
    </citation>
    <scope>NUCLEOTIDE SEQUENCE</scope>
    <source>
        <strain evidence="2">PSN4</strain>
    </source>
</reference>
<accession>A0AAJ0BI67</accession>
<comment type="caution">
    <text evidence="2">The sequence shown here is derived from an EMBL/GenBank/DDBJ whole genome shotgun (WGS) entry which is preliminary data.</text>
</comment>
<feature type="region of interest" description="Disordered" evidence="1">
    <location>
        <begin position="106"/>
        <end position="133"/>
    </location>
</feature>
<feature type="region of interest" description="Disordered" evidence="1">
    <location>
        <begin position="150"/>
        <end position="176"/>
    </location>
</feature>
<dbReference type="AlphaFoldDB" id="A0AAJ0BI67"/>
<gene>
    <name evidence="2" type="ORF">QBC47DRAFT_358556</name>
</gene>
<proteinExistence type="predicted"/>
<evidence type="ECO:0000256" key="1">
    <source>
        <dbReference type="SAM" id="MobiDB-lite"/>
    </source>
</evidence>
<feature type="compositionally biased region" description="Basic and acidic residues" evidence="1">
    <location>
        <begin position="159"/>
        <end position="176"/>
    </location>
</feature>
<evidence type="ECO:0000313" key="2">
    <source>
        <dbReference type="EMBL" id="KAK1758739.1"/>
    </source>
</evidence>
<sequence length="225" mass="24550">MGTDGYDWGSRGSAEASGYGFDYEGDGFADQTLDFSSPASGSDAQYSFASPFSNDTAYNSSPWSDEDTEVDAASRFGSLESALGPGVSIPNIWIWIGRPGPVSPYSRDPQDIGSGAEGDSEATPIAWPAFSPGSNQATVRRRLRLYNQEAQMKSRMKAKKENSEKEETTQKTSDERICLDSELQTLSDLRDALMEEVMRHAECDDTEIQGYLSMNGSEDGRRSEG</sequence>
<evidence type="ECO:0000313" key="3">
    <source>
        <dbReference type="Proteomes" id="UP001239445"/>
    </source>
</evidence>
<dbReference type="CDD" id="cd14686">
    <property type="entry name" value="bZIP"/>
    <property type="match status" value="1"/>
</dbReference>
<name>A0AAJ0BI67_9PEZI</name>
<protein>
    <recommendedName>
        <fullName evidence="4">BZIP domain-containing protein</fullName>
    </recommendedName>
</protein>
<organism evidence="2 3">
    <name type="scientific">Echria macrotheca</name>
    <dbReference type="NCBI Taxonomy" id="438768"/>
    <lineage>
        <taxon>Eukaryota</taxon>
        <taxon>Fungi</taxon>
        <taxon>Dikarya</taxon>
        <taxon>Ascomycota</taxon>
        <taxon>Pezizomycotina</taxon>
        <taxon>Sordariomycetes</taxon>
        <taxon>Sordariomycetidae</taxon>
        <taxon>Sordariales</taxon>
        <taxon>Schizotheciaceae</taxon>
        <taxon>Echria</taxon>
    </lineage>
</organism>